<keyword evidence="17" id="KW-0406">Ion transport</keyword>
<keyword evidence="14" id="KW-0965">Cell junction</keyword>
<evidence type="ECO:0000256" key="4">
    <source>
        <dbReference type="ARBA" id="ARBA00022475"/>
    </source>
</evidence>
<evidence type="ECO:0000256" key="15">
    <source>
        <dbReference type="ARBA" id="ARBA00022989"/>
    </source>
</evidence>
<feature type="signal peptide" evidence="25">
    <location>
        <begin position="1"/>
        <end position="27"/>
    </location>
</feature>
<dbReference type="GO" id="GO:0046872">
    <property type="term" value="F:metal ion binding"/>
    <property type="evidence" value="ECO:0007669"/>
    <property type="project" value="UniProtKB-KW"/>
</dbReference>
<dbReference type="InterPro" id="IPR002035">
    <property type="entry name" value="VWF_A"/>
</dbReference>
<keyword evidence="15 24" id="KW-1133">Transmembrane helix</keyword>
<dbReference type="InterPro" id="IPR036465">
    <property type="entry name" value="vWFA_dom_sf"/>
</dbReference>
<feature type="domain" description="VWFA" evidence="26">
    <location>
        <begin position="201"/>
        <end position="373"/>
    </location>
</feature>
<evidence type="ECO:0000256" key="14">
    <source>
        <dbReference type="ARBA" id="ARBA00022949"/>
    </source>
</evidence>
<keyword evidence="20" id="KW-0868">Chloride</keyword>
<evidence type="ECO:0000256" key="18">
    <source>
        <dbReference type="ARBA" id="ARBA00023136"/>
    </source>
</evidence>
<dbReference type="SMART" id="SM00327">
    <property type="entry name" value="VWA"/>
    <property type="match status" value="1"/>
</dbReference>
<evidence type="ECO:0000256" key="24">
    <source>
        <dbReference type="SAM" id="Phobius"/>
    </source>
</evidence>
<evidence type="ECO:0000256" key="22">
    <source>
        <dbReference type="ARBA" id="ARBA00060472"/>
    </source>
</evidence>
<evidence type="ECO:0000256" key="20">
    <source>
        <dbReference type="ARBA" id="ARBA00023214"/>
    </source>
</evidence>
<evidence type="ECO:0000256" key="7">
    <source>
        <dbReference type="ARBA" id="ARBA00022723"/>
    </source>
</evidence>
<evidence type="ECO:0000256" key="17">
    <source>
        <dbReference type="ARBA" id="ARBA00023065"/>
    </source>
</evidence>
<dbReference type="Pfam" id="PF08434">
    <property type="entry name" value="CLCA"/>
    <property type="match status" value="2"/>
</dbReference>
<accession>G3IIJ2</accession>
<evidence type="ECO:0000256" key="10">
    <source>
        <dbReference type="ARBA" id="ARBA00022813"/>
    </source>
</evidence>
<keyword evidence="5" id="KW-0645">Protease</keyword>
<keyword evidence="6 24" id="KW-0812">Transmembrane</keyword>
<evidence type="ECO:0000313" key="27">
    <source>
        <dbReference type="EMBL" id="EGW10927.1"/>
    </source>
</evidence>
<keyword evidence="7" id="KW-0479">Metal-binding</keyword>
<evidence type="ECO:0000256" key="12">
    <source>
        <dbReference type="ARBA" id="ARBA00022837"/>
    </source>
</evidence>
<dbReference type="CDD" id="cd00198">
    <property type="entry name" value="vWFA"/>
    <property type="match status" value="1"/>
</dbReference>
<dbReference type="STRING" id="10029.G3IIJ2"/>
<organism evidence="27 28">
    <name type="scientific">Cricetulus griseus</name>
    <name type="common">Chinese hamster</name>
    <name type="synonym">Cricetulus barabensis griseus</name>
    <dbReference type="NCBI Taxonomy" id="10029"/>
    <lineage>
        <taxon>Eukaryota</taxon>
        <taxon>Metazoa</taxon>
        <taxon>Chordata</taxon>
        <taxon>Craniata</taxon>
        <taxon>Vertebrata</taxon>
        <taxon>Euteleostomi</taxon>
        <taxon>Mammalia</taxon>
        <taxon>Eutheria</taxon>
        <taxon>Euarchontoglires</taxon>
        <taxon>Glires</taxon>
        <taxon>Rodentia</taxon>
        <taxon>Myomorpha</taxon>
        <taxon>Muroidea</taxon>
        <taxon>Cricetidae</taxon>
        <taxon>Cricetinae</taxon>
        <taxon>Cricetulus</taxon>
    </lineage>
</organism>
<dbReference type="PANTHER" id="PTHR10579:SF66">
    <property type="entry name" value="CALCIUM-ACTIVATED CHLORIDE CHANNEL REGULATOR 2"/>
    <property type="match status" value="1"/>
</dbReference>
<proteinExistence type="inferred from homology"/>
<comment type="function">
    <text evidence="21">Plays a role in modulating chloride current across the plasma membrane in a calcium-dependent manner, and cell adhesion. Involved in basal cell adhesion and/or stratification of squamous epithelia. May act as a tumor suppressor in breast and colorectal cancer. Plays a key role for cell adhesion in the beginning stages of lung metastasis via the binding to ITGB4.</text>
</comment>
<dbReference type="GO" id="GO:0005229">
    <property type="term" value="F:intracellularly calcium-gated chloride channel activity"/>
    <property type="evidence" value="ECO:0007669"/>
    <property type="project" value="TreeGrafter"/>
</dbReference>
<dbReference type="InterPro" id="IPR013642">
    <property type="entry name" value="CLCA_N"/>
</dbReference>
<sequence>MAHRSSTAPVCRLKLVTLLFALSPILGAGLKLQDNGYDGLLVAISPQVPENLDLITNIKANVIVTEQNGEHGDDPYTLQHRGCGDEGKHIHFTPNFLLNDELAAGYGSRGRVFVHEWAHLRWGVFDEYNNDKPRYINGQNEIQVTSTHNREAPNLQNRMCSLRSTWDIIADSDDISHSPPVHGAELPPPPTCSLLQAGDKVICLVIDVSRKMAEADRLLRLQQAAELYLMQVVEIHTFVGIVTFDSKGEIRAQLQQINSDNDRRLLVSYLPTTVSTEEETNTCAGVKRGFEVVEKKNGRADGSIMILVTSGTDEHINNCLPTVTSSGSTIHSIALGSSTVRKLEELSRLTGGLKFFIPDKSHCNRMTEAFSRISSGMGDMFQQSLQLESVCESVLPQHQLTNSVTVDRTVGNDTVFLVMWQTSGPPEIVLSDPSGRKYNTSDFVINLAFRTASLRVPGTAKHGHWTYTLNNTHHSPQALKVTVTSRASSLAISPATVEAFVERDSTHFPQPVIIYANVRMGLYPILNATVVATVEPEAGDPIMLHLLDNGADNIQMNAPKQIGQRGMKEQWGFSRVSSGGSFSVLGVPVGSHLDMFPPCKITDLEAVKFEEDVILSWTAPGKDYDQGQATSYEIRMSKSLQRIQDDFNNAILVNTSELNPQQAGTREMFTFSPKIVTEELEHEPDGEMQENHIVYVAMRAMDQNSLKSAVSNIALVSLSAFPKSAPTFHREDLILKGVLVALGLIAIVCLVVAVAHCTLNKKKRESKKDNVTKLL</sequence>
<evidence type="ECO:0000313" key="28">
    <source>
        <dbReference type="Proteomes" id="UP000001075"/>
    </source>
</evidence>
<evidence type="ECO:0000256" key="16">
    <source>
        <dbReference type="ARBA" id="ARBA00023049"/>
    </source>
</evidence>
<evidence type="ECO:0000256" key="1">
    <source>
        <dbReference type="ARBA" id="ARBA00004282"/>
    </source>
</evidence>
<dbReference type="Pfam" id="PF00092">
    <property type="entry name" value="VWA"/>
    <property type="match status" value="1"/>
</dbReference>
<keyword evidence="3" id="KW-0813">Transport</keyword>
<keyword evidence="8 25" id="KW-0732">Signal</keyword>
<comment type="subcellular location">
    <subcellularLocation>
        <location evidence="22">Basal cell membrane</location>
        <topology evidence="22">Single-pass type I membrane protein</topology>
    </subcellularLocation>
    <subcellularLocation>
        <location evidence="1">Cell junction</location>
    </subcellularLocation>
</comment>
<dbReference type="FunFam" id="3.40.50.410:FF:000059">
    <property type="entry name" value="Calcium-activated chloride channel regulator 2"/>
    <property type="match status" value="1"/>
</dbReference>
<dbReference type="InterPro" id="IPR051266">
    <property type="entry name" value="CLCR"/>
</dbReference>
<dbReference type="InParanoid" id="G3IIJ2"/>
<dbReference type="PROSITE" id="PS50234">
    <property type="entry name" value="VWFA"/>
    <property type="match status" value="1"/>
</dbReference>
<feature type="transmembrane region" description="Helical" evidence="24">
    <location>
        <begin position="733"/>
        <end position="759"/>
    </location>
</feature>
<dbReference type="GO" id="GO:0006508">
    <property type="term" value="P:proteolysis"/>
    <property type="evidence" value="ECO:0007669"/>
    <property type="project" value="UniProtKB-KW"/>
</dbReference>
<dbReference type="SUPFAM" id="SSF53300">
    <property type="entry name" value="vWA-like"/>
    <property type="match status" value="1"/>
</dbReference>
<dbReference type="AlphaFoldDB" id="G3IIJ2"/>
<evidence type="ECO:0000256" key="8">
    <source>
        <dbReference type="ARBA" id="ARBA00022729"/>
    </source>
</evidence>
<evidence type="ECO:0000256" key="21">
    <source>
        <dbReference type="ARBA" id="ARBA00059073"/>
    </source>
</evidence>
<dbReference type="GO" id="GO:0009925">
    <property type="term" value="C:basal plasma membrane"/>
    <property type="evidence" value="ECO:0007669"/>
    <property type="project" value="UniProtKB-SubCell"/>
</dbReference>
<dbReference type="Gene3D" id="3.40.50.410">
    <property type="entry name" value="von Willebrand factor, type A domain"/>
    <property type="match status" value="1"/>
</dbReference>
<dbReference type="eggNOG" id="ENOG502RIMV">
    <property type="taxonomic scope" value="Eukaryota"/>
</dbReference>
<comment type="similarity">
    <text evidence="2">Belongs to the CLCR family.</text>
</comment>
<keyword evidence="11" id="KW-0862">Zinc</keyword>
<dbReference type="MEROPS" id="M87.003"/>
<keyword evidence="4" id="KW-1003">Cell membrane</keyword>
<feature type="chain" id="PRO_5003445589" description="Calcium-activated chloride channel regulator 2" evidence="25">
    <location>
        <begin position="28"/>
        <end position="775"/>
    </location>
</feature>
<evidence type="ECO:0000259" key="26">
    <source>
        <dbReference type="PROSITE" id="PS50234"/>
    </source>
</evidence>
<evidence type="ECO:0000256" key="9">
    <source>
        <dbReference type="ARBA" id="ARBA00022801"/>
    </source>
</evidence>
<evidence type="ECO:0000256" key="2">
    <source>
        <dbReference type="ARBA" id="ARBA00006398"/>
    </source>
</evidence>
<dbReference type="GO" id="GO:0070161">
    <property type="term" value="C:anchoring junction"/>
    <property type="evidence" value="ECO:0007669"/>
    <property type="project" value="UniProtKB-SubCell"/>
</dbReference>
<dbReference type="GO" id="GO:0008237">
    <property type="term" value="F:metallopeptidase activity"/>
    <property type="evidence" value="ECO:0007669"/>
    <property type="project" value="UniProtKB-KW"/>
</dbReference>
<dbReference type="PANTHER" id="PTHR10579">
    <property type="entry name" value="CALCIUM-ACTIVATED CHLORIDE CHANNEL REGULATOR"/>
    <property type="match status" value="1"/>
</dbReference>
<dbReference type="FunCoup" id="G3IIJ2">
    <property type="interactions" value="222"/>
</dbReference>
<evidence type="ECO:0000256" key="11">
    <source>
        <dbReference type="ARBA" id="ARBA00022833"/>
    </source>
</evidence>
<reference evidence="28" key="1">
    <citation type="journal article" date="2011" name="Nat. Biotechnol.">
        <title>The genomic sequence of the Chinese hamster ovary (CHO)-K1 cell line.</title>
        <authorList>
            <person name="Xu X."/>
            <person name="Nagarajan H."/>
            <person name="Lewis N.E."/>
            <person name="Pan S."/>
            <person name="Cai Z."/>
            <person name="Liu X."/>
            <person name="Chen W."/>
            <person name="Xie M."/>
            <person name="Wang W."/>
            <person name="Hammond S."/>
            <person name="Andersen M.R."/>
            <person name="Neff N."/>
            <person name="Passarelli B."/>
            <person name="Koh W."/>
            <person name="Fan H.C."/>
            <person name="Wang J."/>
            <person name="Gui Y."/>
            <person name="Lee K.H."/>
            <person name="Betenbaugh M.J."/>
            <person name="Quake S.R."/>
            <person name="Famili I."/>
            <person name="Palsson B.O."/>
            <person name="Wang J."/>
        </authorList>
    </citation>
    <scope>NUCLEOTIDE SEQUENCE [LARGE SCALE GENOMIC DNA]</scope>
    <source>
        <strain evidence="28">CHO K1 cell line</strain>
    </source>
</reference>
<keyword evidence="10" id="KW-0068">Autocatalytic cleavage</keyword>
<protein>
    <recommendedName>
        <fullName evidence="23">Calcium-activated chloride channel regulator 2</fullName>
    </recommendedName>
</protein>
<keyword evidence="13" id="KW-0130">Cell adhesion</keyword>
<keyword evidence="18 24" id="KW-0472">Membrane</keyword>
<keyword evidence="9" id="KW-0378">Hydrolase</keyword>
<dbReference type="Proteomes" id="UP000001075">
    <property type="component" value="Unassembled WGS sequence"/>
</dbReference>
<keyword evidence="16" id="KW-0482">Metalloprotease</keyword>
<dbReference type="GO" id="GO:0007155">
    <property type="term" value="P:cell adhesion"/>
    <property type="evidence" value="ECO:0007669"/>
    <property type="project" value="UniProtKB-KW"/>
</dbReference>
<dbReference type="GlyGen" id="G3IIJ2">
    <property type="glycosylation" value="1 site"/>
</dbReference>
<evidence type="ECO:0000256" key="5">
    <source>
        <dbReference type="ARBA" id="ARBA00022670"/>
    </source>
</evidence>
<dbReference type="EMBL" id="JH003027">
    <property type="protein sequence ID" value="EGW10927.1"/>
    <property type="molecule type" value="Genomic_DNA"/>
</dbReference>
<evidence type="ECO:0000256" key="3">
    <source>
        <dbReference type="ARBA" id="ARBA00022448"/>
    </source>
</evidence>
<name>G3IIJ2_CRIGR</name>
<gene>
    <name evidence="27" type="ORF">I79_023664</name>
</gene>
<evidence type="ECO:0000256" key="23">
    <source>
        <dbReference type="ARBA" id="ARBA00070888"/>
    </source>
</evidence>
<keyword evidence="19" id="KW-0325">Glycoprotein</keyword>
<keyword evidence="12" id="KW-0106">Calcium</keyword>
<evidence type="ECO:0000256" key="6">
    <source>
        <dbReference type="ARBA" id="ARBA00022692"/>
    </source>
</evidence>
<evidence type="ECO:0000256" key="25">
    <source>
        <dbReference type="SAM" id="SignalP"/>
    </source>
</evidence>
<evidence type="ECO:0000256" key="13">
    <source>
        <dbReference type="ARBA" id="ARBA00022889"/>
    </source>
</evidence>
<evidence type="ECO:0000256" key="19">
    <source>
        <dbReference type="ARBA" id="ARBA00023180"/>
    </source>
</evidence>